<accession>A0A9W6VXY5</accession>
<feature type="transmembrane region" description="Helical" evidence="2">
    <location>
        <begin position="6"/>
        <end position="29"/>
    </location>
</feature>
<sequence length="207" mass="22425">MSVSGIVLVLVLALIVLVVALVILLIVVLGRRRPAPPPAPAAPRDPFAAEDSVAGDPRTLKAGDLVEYLGTRYFVRGSLRLREGGFTWNEHLLDADTAEGQKVWLSVEEDPDLEVVFWTEYEIGDLRPGARTVTVEGVEYRRDEHGTADYTSEGTTGVGARGRVEYVDYEGPGGRYLSFEQYGGGQWEAGLGERVPAGTMTIYPSGG</sequence>
<gene>
    <name evidence="4" type="ORF">Airi02_022640</name>
</gene>
<reference evidence="4" key="1">
    <citation type="submission" date="2023-03" db="EMBL/GenBank/DDBJ databases">
        <title>Actinoallomurus iriomotensis NBRC 103684.</title>
        <authorList>
            <person name="Ichikawa N."/>
            <person name="Sato H."/>
            <person name="Tonouchi N."/>
        </authorList>
    </citation>
    <scope>NUCLEOTIDE SEQUENCE</scope>
    <source>
        <strain evidence="4">NBRC 103684</strain>
    </source>
</reference>
<evidence type="ECO:0000256" key="2">
    <source>
        <dbReference type="SAM" id="Phobius"/>
    </source>
</evidence>
<dbReference type="Proteomes" id="UP001165074">
    <property type="component" value="Unassembled WGS sequence"/>
</dbReference>
<dbReference type="AlphaFoldDB" id="A0A9W6VXY5"/>
<protein>
    <recommendedName>
        <fullName evidence="3">DUF4178 domain-containing protein</fullName>
    </recommendedName>
</protein>
<comment type="caution">
    <text evidence="4">The sequence shown here is derived from an EMBL/GenBank/DDBJ whole genome shotgun (WGS) entry which is preliminary data.</text>
</comment>
<organism evidence="4 5">
    <name type="scientific">Actinoallomurus iriomotensis</name>
    <dbReference type="NCBI Taxonomy" id="478107"/>
    <lineage>
        <taxon>Bacteria</taxon>
        <taxon>Bacillati</taxon>
        <taxon>Actinomycetota</taxon>
        <taxon>Actinomycetes</taxon>
        <taxon>Streptosporangiales</taxon>
        <taxon>Thermomonosporaceae</taxon>
        <taxon>Actinoallomurus</taxon>
    </lineage>
</organism>
<dbReference type="InterPro" id="IPR025235">
    <property type="entry name" value="DUF4178"/>
</dbReference>
<proteinExistence type="predicted"/>
<evidence type="ECO:0000313" key="5">
    <source>
        <dbReference type="Proteomes" id="UP001165074"/>
    </source>
</evidence>
<feature type="domain" description="DUF4178" evidence="3">
    <location>
        <begin position="61"/>
        <end position="196"/>
    </location>
</feature>
<dbReference type="Pfam" id="PF13785">
    <property type="entry name" value="DUF4178"/>
    <property type="match status" value="1"/>
</dbReference>
<evidence type="ECO:0000256" key="1">
    <source>
        <dbReference type="SAM" id="MobiDB-lite"/>
    </source>
</evidence>
<feature type="region of interest" description="Disordered" evidence="1">
    <location>
        <begin position="36"/>
        <end position="55"/>
    </location>
</feature>
<name>A0A9W6VXY5_9ACTN</name>
<evidence type="ECO:0000313" key="4">
    <source>
        <dbReference type="EMBL" id="GLY84335.1"/>
    </source>
</evidence>
<dbReference type="EMBL" id="BSTK01000003">
    <property type="protein sequence ID" value="GLY84335.1"/>
    <property type="molecule type" value="Genomic_DNA"/>
</dbReference>
<keyword evidence="2" id="KW-0472">Membrane</keyword>
<keyword evidence="2" id="KW-1133">Transmembrane helix</keyword>
<evidence type="ECO:0000259" key="3">
    <source>
        <dbReference type="Pfam" id="PF13785"/>
    </source>
</evidence>
<keyword evidence="5" id="KW-1185">Reference proteome</keyword>
<keyword evidence="2" id="KW-0812">Transmembrane</keyword>